<name>A0A5A7P8B3_STRAF</name>
<evidence type="ECO:0000313" key="1">
    <source>
        <dbReference type="EMBL" id="GER29019.1"/>
    </source>
</evidence>
<dbReference type="GO" id="GO:0016874">
    <property type="term" value="F:ligase activity"/>
    <property type="evidence" value="ECO:0007669"/>
    <property type="project" value="UniProtKB-KW"/>
</dbReference>
<feature type="non-terminal residue" evidence="1">
    <location>
        <position position="1"/>
    </location>
</feature>
<dbReference type="PANTHER" id="PTHR44080:SF1">
    <property type="entry name" value="E3 UBIQUITIN-PROTEIN LIGASE COP1"/>
    <property type="match status" value="1"/>
</dbReference>
<reference evidence="2" key="1">
    <citation type="journal article" date="2019" name="Curr. Biol.">
        <title>Genome Sequence of Striga asiatica Provides Insight into the Evolution of Plant Parasitism.</title>
        <authorList>
            <person name="Yoshida S."/>
            <person name="Kim S."/>
            <person name="Wafula E.K."/>
            <person name="Tanskanen J."/>
            <person name="Kim Y.M."/>
            <person name="Honaas L."/>
            <person name="Yang Z."/>
            <person name="Spallek T."/>
            <person name="Conn C.E."/>
            <person name="Ichihashi Y."/>
            <person name="Cheong K."/>
            <person name="Cui S."/>
            <person name="Der J.P."/>
            <person name="Gundlach H."/>
            <person name="Jiao Y."/>
            <person name="Hori C."/>
            <person name="Ishida J.K."/>
            <person name="Kasahara H."/>
            <person name="Kiba T."/>
            <person name="Kim M.S."/>
            <person name="Koo N."/>
            <person name="Laohavisit A."/>
            <person name="Lee Y.H."/>
            <person name="Lumba S."/>
            <person name="McCourt P."/>
            <person name="Mortimer J.C."/>
            <person name="Mutuku J.M."/>
            <person name="Nomura T."/>
            <person name="Sasaki-Sekimoto Y."/>
            <person name="Seto Y."/>
            <person name="Wang Y."/>
            <person name="Wakatake T."/>
            <person name="Sakakibara H."/>
            <person name="Demura T."/>
            <person name="Yamaguchi S."/>
            <person name="Yoneyama K."/>
            <person name="Manabe R.I."/>
            <person name="Nelson D.C."/>
            <person name="Schulman A.H."/>
            <person name="Timko M.P."/>
            <person name="dePamphilis C.W."/>
            <person name="Choi D."/>
            <person name="Shirasu K."/>
        </authorList>
    </citation>
    <scope>NUCLEOTIDE SEQUENCE [LARGE SCALE GENOMIC DNA]</scope>
    <source>
        <strain evidence="2">cv. UVA1</strain>
    </source>
</reference>
<keyword evidence="1" id="KW-0436">Ligase</keyword>
<dbReference type="EMBL" id="BKCP01003335">
    <property type="protein sequence ID" value="GER29019.1"/>
    <property type="molecule type" value="Genomic_DNA"/>
</dbReference>
<dbReference type="AlphaFoldDB" id="A0A5A7P8B3"/>
<dbReference type="InterPro" id="IPR015943">
    <property type="entry name" value="WD40/YVTN_repeat-like_dom_sf"/>
</dbReference>
<dbReference type="Proteomes" id="UP000325081">
    <property type="component" value="Unassembled WGS sequence"/>
</dbReference>
<sequence length="138" mass="15456">FDFPILESHIRFKPPILPLGLISQFCKTSFTNNLNHLSRTPSATLGPRHPPPPETFRLSSRRKSKIFPKKSLLLVNWIPNNLASMVSIISLSIEFDRGDELYATPGVSRCIKTFEFATVLDGPADAQFPIAEMSTRSN</sequence>
<dbReference type="GO" id="GO:0043161">
    <property type="term" value="P:proteasome-mediated ubiquitin-dependent protein catabolic process"/>
    <property type="evidence" value="ECO:0007669"/>
    <property type="project" value="TreeGrafter"/>
</dbReference>
<proteinExistence type="predicted"/>
<evidence type="ECO:0000313" key="2">
    <source>
        <dbReference type="Proteomes" id="UP000325081"/>
    </source>
</evidence>
<dbReference type="Gene3D" id="2.130.10.10">
    <property type="entry name" value="YVTN repeat-like/Quinoprotein amine dehydrogenase"/>
    <property type="match status" value="1"/>
</dbReference>
<organism evidence="1 2">
    <name type="scientific">Striga asiatica</name>
    <name type="common">Asiatic witchweed</name>
    <name type="synonym">Buchnera asiatica</name>
    <dbReference type="NCBI Taxonomy" id="4170"/>
    <lineage>
        <taxon>Eukaryota</taxon>
        <taxon>Viridiplantae</taxon>
        <taxon>Streptophyta</taxon>
        <taxon>Embryophyta</taxon>
        <taxon>Tracheophyta</taxon>
        <taxon>Spermatophyta</taxon>
        <taxon>Magnoliopsida</taxon>
        <taxon>eudicotyledons</taxon>
        <taxon>Gunneridae</taxon>
        <taxon>Pentapetalae</taxon>
        <taxon>asterids</taxon>
        <taxon>lamiids</taxon>
        <taxon>Lamiales</taxon>
        <taxon>Orobanchaceae</taxon>
        <taxon>Buchnereae</taxon>
        <taxon>Striga</taxon>
    </lineage>
</organism>
<protein>
    <submittedName>
        <fullName evidence="1">Ubiquitin ligase protein cop1</fullName>
    </submittedName>
</protein>
<dbReference type="InterPro" id="IPR042755">
    <property type="entry name" value="COP1"/>
</dbReference>
<dbReference type="PANTHER" id="PTHR44080">
    <property type="entry name" value="E3 UBIQUITIN-PROTEIN LIGASE COP1"/>
    <property type="match status" value="1"/>
</dbReference>
<accession>A0A5A7P8B3</accession>
<comment type="caution">
    <text evidence="1">The sequence shown here is derived from an EMBL/GenBank/DDBJ whole genome shotgun (WGS) entry which is preliminary data.</text>
</comment>
<dbReference type="GO" id="GO:0061630">
    <property type="term" value="F:ubiquitin protein ligase activity"/>
    <property type="evidence" value="ECO:0007669"/>
    <property type="project" value="InterPro"/>
</dbReference>
<keyword evidence="2" id="KW-1185">Reference proteome</keyword>
<gene>
    <name evidence="1" type="ORF">STAS_04848</name>
</gene>